<sequence length="248" mass="26146">MSEISAILFDKDGTLFDFGLTWGPWTARFIRELARDAAHADALAQAMRFDMRAERHLPDSPFVAGTVDDWMPVLLPLLPEHGAESLLRHIGARAAGTPQVPAAPLPPLLQGLRDAGYRLGVATNDGFAPVSQHLAEAGVAHMFDFVAGYDSGHGPKPAPGMLLAFSRHTGVATDATLMVGDSLHDLTAARTAGMPAVAVLTGSAPAEVLAPHAEAVLPSIASLPDWLKQRKTGTPPSQTGRTGLRMAD</sequence>
<proteinExistence type="inferred from homology"/>
<evidence type="ECO:0000256" key="5">
    <source>
        <dbReference type="SAM" id="MobiDB-lite"/>
    </source>
</evidence>
<comment type="similarity">
    <text evidence="3">Belongs to the HAD-like hydrolase superfamily. CbbY/CbbZ/Gph/YieH family.</text>
</comment>
<evidence type="ECO:0000313" key="6">
    <source>
        <dbReference type="EMBL" id="MSU88304.1"/>
    </source>
</evidence>
<accession>A0A6L5YXA6</accession>
<dbReference type="GO" id="GO:0005829">
    <property type="term" value="C:cytosol"/>
    <property type="evidence" value="ECO:0007669"/>
    <property type="project" value="TreeGrafter"/>
</dbReference>
<comment type="caution">
    <text evidence="6">The sequence shown here is derived from an EMBL/GenBank/DDBJ whole genome shotgun (WGS) entry which is preliminary data.</text>
</comment>
<dbReference type="InterPro" id="IPR050155">
    <property type="entry name" value="HAD-like_hydrolase_sf"/>
</dbReference>
<evidence type="ECO:0000313" key="7">
    <source>
        <dbReference type="Proteomes" id="UP000474957"/>
    </source>
</evidence>
<dbReference type="PRINTS" id="PR00413">
    <property type="entry name" value="HADHALOGNASE"/>
</dbReference>
<dbReference type="RefSeq" id="WP_154444227.1">
    <property type="nucleotide sequence ID" value="NZ_WIND01000001.1"/>
</dbReference>
<dbReference type="Gene3D" id="3.40.50.1000">
    <property type="entry name" value="HAD superfamily/HAD-like"/>
    <property type="match status" value="1"/>
</dbReference>
<dbReference type="Gene3D" id="1.10.150.240">
    <property type="entry name" value="Putative phosphatase, domain 2"/>
    <property type="match status" value="1"/>
</dbReference>
<protein>
    <recommendedName>
        <fullName evidence="4">phosphoglycolate phosphatase</fullName>
        <ecNumber evidence="4">3.1.3.18</ecNumber>
    </recommendedName>
</protein>
<dbReference type="SFLD" id="SFLDG01129">
    <property type="entry name" value="C1.5:_HAD__Beta-PGM__Phosphata"/>
    <property type="match status" value="1"/>
</dbReference>
<dbReference type="InterPro" id="IPR023198">
    <property type="entry name" value="PGP-like_dom2"/>
</dbReference>
<dbReference type="EMBL" id="WIND01000001">
    <property type="protein sequence ID" value="MSU88304.1"/>
    <property type="molecule type" value="Genomic_DNA"/>
</dbReference>
<evidence type="ECO:0000256" key="2">
    <source>
        <dbReference type="ARBA" id="ARBA00004818"/>
    </source>
</evidence>
<dbReference type="SUPFAM" id="SSF56784">
    <property type="entry name" value="HAD-like"/>
    <property type="match status" value="1"/>
</dbReference>
<evidence type="ECO:0000256" key="1">
    <source>
        <dbReference type="ARBA" id="ARBA00000830"/>
    </source>
</evidence>
<dbReference type="Pfam" id="PF00702">
    <property type="entry name" value="Hydrolase"/>
    <property type="match status" value="1"/>
</dbReference>
<dbReference type="InterPro" id="IPR036412">
    <property type="entry name" value="HAD-like_sf"/>
</dbReference>
<dbReference type="Proteomes" id="UP000474957">
    <property type="component" value="Unassembled WGS sequence"/>
</dbReference>
<keyword evidence="6" id="KW-0378">Hydrolase</keyword>
<evidence type="ECO:0000256" key="4">
    <source>
        <dbReference type="ARBA" id="ARBA00013078"/>
    </source>
</evidence>
<reference evidence="6 7" key="1">
    <citation type="submission" date="2019-10" db="EMBL/GenBank/DDBJ databases">
        <title>Cognatihalovulum marinum gen. nov. sp. nov., a new member of the family Rhodobacteraceae isolated from deep seawater of the Northwest Indian Ocean.</title>
        <authorList>
            <person name="Ruan C."/>
            <person name="Wang J."/>
            <person name="Zheng X."/>
            <person name="Song L."/>
            <person name="Zhu Y."/>
            <person name="Huang Y."/>
            <person name="Lu Z."/>
            <person name="Du W."/>
            <person name="Huang L."/>
            <person name="Dai X."/>
        </authorList>
    </citation>
    <scope>NUCLEOTIDE SEQUENCE [LARGE SCALE GENOMIC DNA]</scope>
    <source>
        <strain evidence="6 7">2CG4</strain>
    </source>
</reference>
<gene>
    <name evidence="6" type="ORF">GE300_01570</name>
</gene>
<dbReference type="GO" id="GO:0008967">
    <property type="term" value="F:phosphoglycolate phosphatase activity"/>
    <property type="evidence" value="ECO:0007669"/>
    <property type="project" value="UniProtKB-EC"/>
</dbReference>
<feature type="compositionally biased region" description="Polar residues" evidence="5">
    <location>
        <begin position="232"/>
        <end position="241"/>
    </location>
</feature>
<name>A0A6L5YXA6_9RHOB</name>
<dbReference type="InterPro" id="IPR006439">
    <property type="entry name" value="HAD-SF_hydro_IA"/>
</dbReference>
<dbReference type="EC" id="3.1.3.18" evidence="4"/>
<dbReference type="SFLD" id="SFLDS00003">
    <property type="entry name" value="Haloacid_Dehalogenase"/>
    <property type="match status" value="1"/>
</dbReference>
<dbReference type="GO" id="GO:0006281">
    <property type="term" value="P:DNA repair"/>
    <property type="evidence" value="ECO:0007669"/>
    <property type="project" value="TreeGrafter"/>
</dbReference>
<dbReference type="InterPro" id="IPR023214">
    <property type="entry name" value="HAD_sf"/>
</dbReference>
<feature type="region of interest" description="Disordered" evidence="5">
    <location>
        <begin position="227"/>
        <end position="248"/>
    </location>
</feature>
<organism evidence="6 7">
    <name type="scientific">Halovulum marinum</name>
    <dbReference type="NCBI Taxonomy" id="2662447"/>
    <lineage>
        <taxon>Bacteria</taxon>
        <taxon>Pseudomonadati</taxon>
        <taxon>Pseudomonadota</taxon>
        <taxon>Alphaproteobacteria</taxon>
        <taxon>Rhodobacterales</taxon>
        <taxon>Paracoccaceae</taxon>
        <taxon>Halovulum</taxon>
    </lineage>
</organism>
<comment type="pathway">
    <text evidence="2">Organic acid metabolism; glycolate biosynthesis; glycolate from 2-phosphoglycolate: step 1/1.</text>
</comment>
<dbReference type="PANTHER" id="PTHR43434:SF1">
    <property type="entry name" value="PHOSPHOGLYCOLATE PHOSPHATASE"/>
    <property type="match status" value="1"/>
</dbReference>
<dbReference type="AlphaFoldDB" id="A0A6L5YXA6"/>
<keyword evidence="7" id="KW-1185">Reference proteome</keyword>
<comment type="catalytic activity">
    <reaction evidence="1">
        <text>2-phosphoglycolate + H2O = glycolate + phosphate</text>
        <dbReference type="Rhea" id="RHEA:14369"/>
        <dbReference type="ChEBI" id="CHEBI:15377"/>
        <dbReference type="ChEBI" id="CHEBI:29805"/>
        <dbReference type="ChEBI" id="CHEBI:43474"/>
        <dbReference type="ChEBI" id="CHEBI:58033"/>
        <dbReference type="EC" id="3.1.3.18"/>
    </reaction>
</comment>
<evidence type="ECO:0000256" key="3">
    <source>
        <dbReference type="ARBA" id="ARBA00006171"/>
    </source>
</evidence>
<dbReference type="PANTHER" id="PTHR43434">
    <property type="entry name" value="PHOSPHOGLYCOLATE PHOSPHATASE"/>
    <property type="match status" value="1"/>
</dbReference>
<dbReference type="NCBIfam" id="TIGR01549">
    <property type="entry name" value="HAD-SF-IA-v1"/>
    <property type="match status" value="1"/>
</dbReference>
<dbReference type="CDD" id="cd01427">
    <property type="entry name" value="HAD_like"/>
    <property type="match status" value="1"/>
</dbReference>